<feature type="compositionally biased region" description="Basic residues" evidence="1">
    <location>
        <begin position="31"/>
        <end position="40"/>
    </location>
</feature>
<feature type="region of interest" description="Disordered" evidence="1">
    <location>
        <begin position="1"/>
        <end position="54"/>
    </location>
</feature>
<feature type="compositionally biased region" description="Gly residues" evidence="1">
    <location>
        <begin position="45"/>
        <end position="54"/>
    </location>
</feature>
<feature type="non-terminal residue" evidence="2">
    <location>
        <position position="54"/>
    </location>
</feature>
<dbReference type="EC" id="3.4.11.1" evidence="2"/>
<reference evidence="2" key="1">
    <citation type="submission" date="2020-02" db="EMBL/GenBank/DDBJ databases">
        <authorList>
            <person name="Meier V. D."/>
        </authorList>
    </citation>
    <scope>NUCLEOTIDE SEQUENCE</scope>
    <source>
        <strain evidence="2">AVDCRST_MAG07</strain>
    </source>
</reference>
<organism evidence="2">
    <name type="scientific">uncultured Frankineae bacterium</name>
    <dbReference type="NCBI Taxonomy" id="437475"/>
    <lineage>
        <taxon>Bacteria</taxon>
        <taxon>Bacillati</taxon>
        <taxon>Actinomycetota</taxon>
        <taxon>Actinomycetes</taxon>
        <taxon>Frankiales</taxon>
        <taxon>environmental samples</taxon>
    </lineage>
</organism>
<name>A0A6J4KY73_9ACTN</name>
<sequence length="54" mass="5983">HRQRRGRAHQGRDGLRRAPADRLAHGAGRSRALRRRRRQPRGPDGDGGGGRPAL</sequence>
<dbReference type="EMBL" id="CADCUB010000043">
    <property type="protein sequence ID" value="CAA9314404.1"/>
    <property type="molecule type" value="Genomic_DNA"/>
</dbReference>
<evidence type="ECO:0000313" key="2">
    <source>
        <dbReference type="EMBL" id="CAA9314404.1"/>
    </source>
</evidence>
<feature type="non-terminal residue" evidence="2">
    <location>
        <position position="1"/>
    </location>
</feature>
<keyword evidence="2" id="KW-0378">Hydrolase</keyword>
<proteinExistence type="predicted"/>
<keyword evidence="2" id="KW-0031">Aminopeptidase</keyword>
<accession>A0A6J4KY73</accession>
<dbReference type="GO" id="GO:0004177">
    <property type="term" value="F:aminopeptidase activity"/>
    <property type="evidence" value="ECO:0007669"/>
    <property type="project" value="UniProtKB-KW"/>
</dbReference>
<gene>
    <name evidence="2" type="ORF">AVDCRST_MAG07-732</name>
</gene>
<evidence type="ECO:0000256" key="1">
    <source>
        <dbReference type="SAM" id="MobiDB-lite"/>
    </source>
</evidence>
<feature type="compositionally biased region" description="Basic and acidic residues" evidence="1">
    <location>
        <begin position="10"/>
        <end position="24"/>
    </location>
</feature>
<keyword evidence="2" id="KW-0645">Protease</keyword>
<protein>
    <submittedName>
        <fullName evidence="2">Cytosol aminopeptidase PepA</fullName>
        <ecNumber evidence="2">3.4.11.1</ecNumber>
    </submittedName>
</protein>
<dbReference type="AlphaFoldDB" id="A0A6J4KY73"/>